<accession>A0A498CMH3</accession>
<sequence length="376" mass="42124">MNEKEIAEIRRRFRPDKSNITHIRGCYVNDKREIVTGIDQSLAVMPQEESEKLLTILRRALSGTVGKNLVDIPFTTQQVVDSEEHRLLMALRDSALKDEEAVQAFFQRVIQSLTLEGGYLILLAADKYDVPYRSKDGERQDDASSEVYSYILCAVCPIKETKPALGYYVNENAFRSCRTDWIVGAPELGFLFPAFDDRSANIYGALYYSRDIAESHGEFVDAVFRREAPMPAAEQKETFQSILGETLAGECSYGVVRAVHDRLYEMVEEHKANKAEAPLVVSKQTVRRVLESCGVAEPQAAEFEEKFDAGFGADADVSPQNLVDVKRIEVRTPDVTIHVSPGRSDLVETRVIDGARYILIRANDGVEVNGVNISKF</sequence>
<dbReference type="EMBL" id="RCHT01000010">
    <property type="protein sequence ID" value="RLL11039.1"/>
    <property type="molecule type" value="Genomic_DNA"/>
</dbReference>
<dbReference type="AlphaFoldDB" id="A0A498CMH3"/>
<dbReference type="Pfam" id="PF14199">
    <property type="entry name" value="DUF4317"/>
    <property type="match status" value="1"/>
</dbReference>
<evidence type="ECO:0000313" key="1">
    <source>
        <dbReference type="EMBL" id="RLL11039.1"/>
    </source>
</evidence>
<dbReference type="RefSeq" id="WP_101551651.1">
    <property type="nucleotide sequence ID" value="NZ_DBFBJK010000454.1"/>
</dbReference>
<protein>
    <submittedName>
        <fullName evidence="1">DUF4317 domain-containing protein</fullName>
    </submittedName>
</protein>
<name>A0A498CMH3_9FIRM</name>
<evidence type="ECO:0000313" key="2">
    <source>
        <dbReference type="Proteomes" id="UP000276301"/>
    </source>
</evidence>
<keyword evidence="2" id="KW-1185">Reference proteome</keyword>
<dbReference type="InterPro" id="IPR025466">
    <property type="entry name" value="DUF4317"/>
</dbReference>
<reference evidence="1 2" key="1">
    <citation type="submission" date="2018-10" db="EMBL/GenBank/DDBJ databases">
        <title>Anaerotruncus faecis sp. nov., isolated from human feces.</title>
        <authorList>
            <person name="Wang Y.-J."/>
        </authorList>
    </citation>
    <scope>NUCLEOTIDE SEQUENCE [LARGE SCALE GENOMIC DNA]</scope>
    <source>
        <strain evidence="1 2">22A2-44</strain>
    </source>
</reference>
<comment type="caution">
    <text evidence="1">The sequence shown here is derived from an EMBL/GenBank/DDBJ whole genome shotgun (WGS) entry which is preliminary data.</text>
</comment>
<gene>
    <name evidence="1" type="ORF">D4A47_07575</name>
</gene>
<dbReference type="Proteomes" id="UP000276301">
    <property type="component" value="Unassembled WGS sequence"/>
</dbReference>
<proteinExistence type="predicted"/>
<organism evidence="1 2">
    <name type="scientific">Anaerotruncus massiliensis</name>
    <name type="common">ex Liu et al. 2021</name>
    <dbReference type="NCBI Taxonomy" id="2321404"/>
    <lineage>
        <taxon>Bacteria</taxon>
        <taxon>Bacillati</taxon>
        <taxon>Bacillota</taxon>
        <taxon>Clostridia</taxon>
        <taxon>Eubacteriales</taxon>
        <taxon>Oscillospiraceae</taxon>
        <taxon>Anaerotruncus</taxon>
    </lineage>
</organism>